<dbReference type="Pfam" id="PF00534">
    <property type="entry name" value="Glycos_transf_1"/>
    <property type="match status" value="1"/>
</dbReference>
<dbReference type="PANTHER" id="PTHR46401">
    <property type="entry name" value="GLYCOSYLTRANSFERASE WBBK-RELATED"/>
    <property type="match status" value="1"/>
</dbReference>
<organism evidence="3 4">
    <name type="scientific">candidate division WWE3 bacterium CG10_big_fil_rev_8_21_14_0_10_32_10</name>
    <dbReference type="NCBI Taxonomy" id="1975090"/>
    <lineage>
        <taxon>Bacteria</taxon>
        <taxon>Katanobacteria</taxon>
    </lineage>
</organism>
<evidence type="ECO:0000313" key="4">
    <source>
        <dbReference type="Proteomes" id="UP000230214"/>
    </source>
</evidence>
<feature type="domain" description="Glycosyl transferase family 1" evidence="2">
    <location>
        <begin position="197"/>
        <end position="323"/>
    </location>
</feature>
<dbReference type="SUPFAM" id="SSF53756">
    <property type="entry name" value="UDP-Glycosyltransferase/glycogen phosphorylase"/>
    <property type="match status" value="1"/>
</dbReference>
<reference evidence="3 4" key="1">
    <citation type="submission" date="2017-09" db="EMBL/GenBank/DDBJ databases">
        <title>Depth-based differentiation of microbial function through sediment-hosted aquifers and enrichment of novel symbionts in the deep terrestrial subsurface.</title>
        <authorList>
            <person name="Probst A.J."/>
            <person name="Ladd B."/>
            <person name="Jarett J.K."/>
            <person name="Geller-Mcgrath D.E."/>
            <person name="Sieber C.M."/>
            <person name="Emerson J.B."/>
            <person name="Anantharaman K."/>
            <person name="Thomas B.C."/>
            <person name="Malmstrom R."/>
            <person name="Stieglmeier M."/>
            <person name="Klingl A."/>
            <person name="Woyke T."/>
            <person name="Ryan C.M."/>
            <person name="Banfield J.F."/>
        </authorList>
    </citation>
    <scope>NUCLEOTIDE SEQUENCE [LARGE SCALE GENOMIC DNA]</scope>
    <source>
        <strain evidence="3">CG10_big_fil_rev_8_21_14_0_10_32_10</strain>
    </source>
</reference>
<sequence length="363" mass="42607">MKVTNVYHKNTALLYDDLYQKGGGEKLFLQITHLCKEAKIYVPIVSKFYRQKLKSRNLKYSFILSFIANNFGNVGYKFSSFLSLFWFESLNLNDFELVLSVSNRFSHCVITPIHTKHICLITSPFRQIWEQYNINPAVRFFYSYLRIHNYVSARRPNTIISISNYVQGKIKKYWGLNSIVINPPIILSNHYFINKLDNKFNFKNKDYFLLVGRLNGRKSKYFERVIKIFNKNGINLVVVGNGGKYFALKNKYKQNNIYFLGEIDEKSLFNLYKNARALIHPQIEDFGLTPLESLHFGTPVIAYNKGGVTDYLNNKVSFLYDKTNEIPGIIQNLQNFKFNKKAALKILKLHSIQKFEYNLYKLF</sequence>
<comment type="caution">
    <text evidence="3">The sequence shown here is derived from an EMBL/GenBank/DDBJ whole genome shotgun (WGS) entry which is preliminary data.</text>
</comment>
<dbReference type="EMBL" id="PCXU01000044">
    <property type="protein sequence ID" value="PIR43002.1"/>
    <property type="molecule type" value="Genomic_DNA"/>
</dbReference>
<evidence type="ECO:0000313" key="3">
    <source>
        <dbReference type="EMBL" id="PIR43002.1"/>
    </source>
</evidence>
<dbReference type="PANTHER" id="PTHR46401:SF2">
    <property type="entry name" value="GLYCOSYLTRANSFERASE WBBK-RELATED"/>
    <property type="match status" value="1"/>
</dbReference>
<dbReference type="GO" id="GO:0016757">
    <property type="term" value="F:glycosyltransferase activity"/>
    <property type="evidence" value="ECO:0007669"/>
    <property type="project" value="InterPro"/>
</dbReference>
<gene>
    <name evidence="3" type="ORF">COV24_05105</name>
</gene>
<evidence type="ECO:0000256" key="1">
    <source>
        <dbReference type="ARBA" id="ARBA00022679"/>
    </source>
</evidence>
<proteinExistence type="predicted"/>
<evidence type="ECO:0000259" key="2">
    <source>
        <dbReference type="Pfam" id="PF00534"/>
    </source>
</evidence>
<dbReference type="Gene3D" id="3.40.50.2000">
    <property type="entry name" value="Glycogen Phosphorylase B"/>
    <property type="match status" value="1"/>
</dbReference>
<name>A0A2H0R8Z0_UNCKA</name>
<dbReference type="InterPro" id="IPR001296">
    <property type="entry name" value="Glyco_trans_1"/>
</dbReference>
<protein>
    <recommendedName>
        <fullName evidence="2">Glycosyl transferase family 1 domain-containing protein</fullName>
    </recommendedName>
</protein>
<accession>A0A2H0R8Z0</accession>
<keyword evidence="1" id="KW-0808">Transferase</keyword>
<dbReference type="Proteomes" id="UP000230214">
    <property type="component" value="Unassembled WGS sequence"/>
</dbReference>
<dbReference type="AlphaFoldDB" id="A0A2H0R8Z0"/>